<name>A0A430FWF8_9BIFI</name>
<keyword evidence="5" id="KW-1185">Reference proteome</keyword>
<gene>
    <name evidence="4" type="ORF">D2E24_0001</name>
</gene>
<dbReference type="PROSITE" id="PS50930">
    <property type="entry name" value="HTH_LYTTR"/>
    <property type="match status" value="1"/>
</dbReference>
<dbReference type="Pfam" id="PF04397">
    <property type="entry name" value="LytTR"/>
    <property type="match status" value="1"/>
</dbReference>
<dbReference type="InterPro" id="IPR011006">
    <property type="entry name" value="CheY-like_superfamily"/>
</dbReference>
<dbReference type="PANTHER" id="PTHR37299">
    <property type="entry name" value="TRANSCRIPTIONAL REGULATOR-RELATED"/>
    <property type="match status" value="1"/>
</dbReference>
<dbReference type="InterPro" id="IPR001789">
    <property type="entry name" value="Sig_transdc_resp-reg_receiver"/>
</dbReference>
<evidence type="ECO:0000313" key="5">
    <source>
        <dbReference type="Proteomes" id="UP000287470"/>
    </source>
</evidence>
<feature type="modified residue" description="4-aspartylphosphate" evidence="1">
    <location>
        <position position="59"/>
    </location>
</feature>
<protein>
    <submittedName>
        <fullName evidence="4">DNA-binding protein</fullName>
    </submittedName>
</protein>
<feature type="domain" description="HTH LytTR-type" evidence="3">
    <location>
        <begin position="134"/>
        <end position="232"/>
    </location>
</feature>
<dbReference type="PANTHER" id="PTHR37299:SF1">
    <property type="entry name" value="STAGE 0 SPORULATION PROTEIN A HOMOLOG"/>
    <property type="match status" value="1"/>
</dbReference>
<dbReference type="Pfam" id="PF00072">
    <property type="entry name" value="Response_reg"/>
    <property type="match status" value="1"/>
</dbReference>
<reference evidence="4 5" key="1">
    <citation type="submission" date="2018-09" db="EMBL/GenBank/DDBJ databases">
        <title>Characterization of the phylogenetic diversity of five novel species belonging to the genus Bifidobacterium.</title>
        <authorList>
            <person name="Lugli G.A."/>
            <person name="Duranti S."/>
            <person name="Milani C."/>
        </authorList>
    </citation>
    <scope>NUCLEOTIDE SEQUENCE [LARGE SCALE GENOMIC DNA]</scope>
    <source>
        <strain evidence="4 5">2033B</strain>
    </source>
</reference>
<sequence>MIRVAVCDDDERYAGYERELVQRWADLRGLDVHVDVFPSAETFLSRYETHRDYDILLLDVEMGRMDGVTLARTIRRQSGDASPQIVFVTGYDDYIADGYDVEALHYLIKPVDEAKTAAVLDRAAQRIAGNERCLNLQCVDGIVRIPIHQVRYVDVAQKNYATVHADRDHTVKRPLSDFEPELRPAFFRAGRALIVNLNAIRRVTRTRIELTDGTVLPLARSAYEPLNRAIIERT</sequence>
<dbReference type="GO" id="GO:0003677">
    <property type="term" value="F:DNA binding"/>
    <property type="evidence" value="ECO:0007669"/>
    <property type="project" value="UniProtKB-KW"/>
</dbReference>
<comment type="caution">
    <text evidence="4">The sequence shown here is derived from an EMBL/GenBank/DDBJ whole genome shotgun (WGS) entry which is preliminary data.</text>
</comment>
<dbReference type="OrthoDB" id="236568at2"/>
<dbReference type="SUPFAM" id="SSF52172">
    <property type="entry name" value="CheY-like"/>
    <property type="match status" value="1"/>
</dbReference>
<dbReference type="Gene3D" id="2.40.50.1020">
    <property type="entry name" value="LytTr DNA-binding domain"/>
    <property type="match status" value="1"/>
</dbReference>
<dbReference type="PROSITE" id="PS50110">
    <property type="entry name" value="RESPONSE_REGULATORY"/>
    <property type="match status" value="1"/>
</dbReference>
<dbReference type="AlphaFoldDB" id="A0A430FWF8"/>
<dbReference type="EMBL" id="QXGK01000001">
    <property type="protein sequence ID" value="RSX58705.1"/>
    <property type="molecule type" value="Genomic_DNA"/>
</dbReference>
<accession>A0A430FWF8</accession>
<dbReference type="GO" id="GO:0000156">
    <property type="term" value="F:phosphorelay response regulator activity"/>
    <property type="evidence" value="ECO:0007669"/>
    <property type="project" value="InterPro"/>
</dbReference>
<evidence type="ECO:0000313" key="4">
    <source>
        <dbReference type="EMBL" id="RSX58705.1"/>
    </source>
</evidence>
<evidence type="ECO:0000256" key="1">
    <source>
        <dbReference type="PROSITE-ProRule" id="PRU00169"/>
    </source>
</evidence>
<evidence type="ECO:0000259" key="3">
    <source>
        <dbReference type="PROSITE" id="PS50930"/>
    </source>
</evidence>
<keyword evidence="4" id="KW-0238">DNA-binding</keyword>
<proteinExistence type="predicted"/>
<dbReference type="InterPro" id="IPR046947">
    <property type="entry name" value="LytR-like"/>
</dbReference>
<evidence type="ECO:0000259" key="2">
    <source>
        <dbReference type="PROSITE" id="PS50110"/>
    </source>
</evidence>
<keyword evidence="1" id="KW-0597">Phosphoprotein</keyword>
<feature type="domain" description="Response regulatory" evidence="2">
    <location>
        <begin position="3"/>
        <end position="124"/>
    </location>
</feature>
<dbReference type="RefSeq" id="WP_125967296.1">
    <property type="nucleotide sequence ID" value="NZ_QXGK01000001.1"/>
</dbReference>
<dbReference type="Gene3D" id="3.40.50.2300">
    <property type="match status" value="1"/>
</dbReference>
<dbReference type="SMART" id="SM00448">
    <property type="entry name" value="REC"/>
    <property type="match status" value="1"/>
</dbReference>
<dbReference type="SMART" id="SM00850">
    <property type="entry name" value="LytTR"/>
    <property type="match status" value="1"/>
</dbReference>
<dbReference type="Proteomes" id="UP000287470">
    <property type="component" value="Unassembled WGS sequence"/>
</dbReference>
<organism evidence="4 5">
    <name type="scientific">Bifidobacterium samirii</name>
    <dbReference type="NCBI Taxonomy" id="2306974"/>
    <lineage>
        <taxon>Bacteria</taxon>
        <taxon>Bacillati</taxon>
        <taxon>Actinomycetota</taxon>
        <taxon>Actinomycetes</taxon>
        <taxon>Bifidobacteriales</taxon>
        <taxon>Bifidobacteriaceae</taxon>
        <taxon>Bifidobacterium</taxon>
    </lineage>
</organism>
<dbReference type="InterPro" id="IPR007492">
    <property type="entry name" value="LytTR_DNA-bd_dom"/>
</dbReference>